<dbReference type="SUPFAM" id="SSF53901">
    <property type="entry name" value="Thiolase-like"/>
    <property type="match status" value="1"/>
</dbReference>
<dbReference type="Pfam" id="PF08545">
    <property type="entry name" value="ACP_syn_III"/>
    <property type="match status" value="1"/>
</dbReference>
<dbReference type="GO" id="GO:0004315">
    <property type="term" value="F:3-oxoacyl-[acyl-carrier-protein] synthase activity"/>
    <property type="evidence" value="ECO:0007669"/>
    <property type="project" value="InterPro"/>
</dbReference>
<dbReference type="OrthoDB" id="9815506at2"/>
<dbReference type="PANTHER" id="PTHR34069">
    <property type="entry name" value="3-OXOACYL-[ACYL-CARRIER-PROTEIN] SYNTHASE 3"/>
    <property type="match status" value="1"/>
</dbReference>
<dbReference type="AlphaFoldDB" id="A0A4R3NGZ4"/>
<evidence type="ECO:0000313" key="6">
    <source>
        <dbReference type="Proteomes" id="UP000295055"/>
    </source>
</evidence>
<proteinExistence type="predicted"/>
<keyword evidence="2" id="KW-0012">Acyltransferase</keyword>
<dbReference type="Gene3D" id="3.40.47.10">
    <property type="match status" value="1"/>
</dbReference>
<dbReference type="InterPro" id="IPR013751">
    <property type="entry name" value="ACP_syn_III_N"/>
</dbReference>
<dbReference type="Proteomes" id="UP000295055">
    <property type="component" value="Unassembled WGS sequence"/>
</dbReference>
<dbReference type="RefSeq" id="WP_132496875.1">
    <property type="nucleotide sequence ID" value="NZ_JADSSX010000003.1"/>
</dbReference>
<keyword evidence="1" id="KW-0808">Transferase</keyword>
<feature type="domain" description="Beta-ketoacyl-[acyl-carrier-protein] synthase III N-terminal" evidence="4">
    <location>
        <begin position="106"/>
        <end position="186"/>
    </location>
</feature>
<feature type="domain" description="Beta-ketoacyl-[acyl-carrier-protein] synthase III C-terminal" evidence="3">
    <location>
        <begin position="233"/>
        <end position="322"/>
    </location>
</feature>
<organism evidence="5 6">
    <name type="scientific">Providencia alcalifaciens</name>
    <dbReference type="NCBI Taxonomy" id="126385"/>
    <lineage>
        <taxon>Bacteria</taxon>
        <taxon>Pseudomonadati</taxon>
        <taxon>Pseudomonadota</taxon>
        <taxon>Gammaproteobacteria</taxon>
        <taxon>Enterobacterales</taxon>
        <taxon>Morganellaceae</taxon>
        <taxon>Providencia</taxon>
    </lineage>
</organism>
<dbReference type="Pfam" id="PF08541">
    <property type="entry name" value="ACP_syn_III_C"/>
    <property type="match status" value="1"/>
</dbReference>
<dbReference type="InterPro" id="IPR013747">
    <property type="entry name" value="ACP_syn_III_C"/>
</dbReference>
<accession>A0A4R3NGZ4</accession>
<dbReference type="PANTHER" id="PTHR34069:SF2">
    <property type="entry name" value="BETA-KETOACYL-[ACYL-CARRIER-PROTEIN] SYNTHASE III"/>
    <property type="match status" value="1"/>
</dbReference>
<gene>
    <name evidence="5" type="ORF">EC835_10895</name>
</gene>
<evidence type="ECO:0000256" key="1">
    <source>
        <dbReference type="ARBA" id="ARBA00022679"/>
    </source>
</evidence>
<name>A0A4R3NGZ4_9GAMM</name>
<sequence length="322" mass="36727">MNEAIKISSIHIYHPENIRNNQYYFDKYPNVKNLPELLNDFGQKQRYITIQPDENALTMSINALAPMSDKDIDVLIFASTTMEYLSPLNALYLHHHLALKNECVCIDINGNCLGMLMALEQAAIILKMKKTAKKALIVASDHLSNLCNQNELFPSVLFGDAAVAMTLEKVQNGTSSGLMDSFYYTDSSFCRETRFPKHGFSQSQNMQDEKIYWGKFTTKECLPHAIYHIDKLLKNNGLTIDDISCFFFSQVMKSNISELAEALNIPNKKIEYIADEYGYTGATSPFIAYYCHQKKNLLRDEDIVLFWTLGAGYQFGIVLWKI</sequence>
<evidence type="ECO:0000259" key="3">
    <source>
        <dbReference type="Pfam" id="PF08541"/>
    </source>
</evidence>
<evidence type="ECO:0000256" key="2">
    <source>
        <dbReference type="ARBA" id="ARBA00023315"/>
    </source>
</evidence>
<dbReference type="GO" id="GO:0006633">
    <property type="term" value="P:fatty acid biosynthetic process"/>
    <property type="evidence" value="ECO:0007669"/>
    <property type="project" value="InterPro"/>
</dbReference>
<comment type="caution">
    <text evidence="5">The sequence shown here is derived from an EMBL/GenBank/DDBJ whole genome shotgun (WGS) entry which is preliminary data.</text>
</comment>
<protein>
    <submittedName>
        <fullName evidence="5">3-oxoacyl-[acyl-carrier-protein] synthase-3</fullName>
    </submittedName>
</protein>
<dbReference type="GO" id="GO:0044550">
    <property type="term" value="P:secondary metabolite biosynthetic process"/>
    <property type="evidence" value="ECO:0007669"/>
    <property type="project" value="TreeGrafter"/>
</dbReference>
<evidence type="ECO:0000313" key="5">
    <source>
        <dbReference type="EMBL" id="TCT30946.1"/>
    </source>
</evidence>
<dbReference type="InterPro" id="IPR016039">
    <property type="entry name" value="Thiolase-like"/>
</dbReference>
<dbReference type="EMBL" id="SMAS01000008">
    <property type="protein sequence ID" value="TCT30946.1"/>
    <property type="molecule type" value="Genomic_DNA"/>
</dbReference>
<reference evidence="5 6" key="1">
    <citation type="submission" date="2019-03" db="EMBL/GenBank/DDBJ databases">
        <title>Genomic analyses of the natural microbiome of Caenorhabditis elegans.</title>
        <authorList>
            <person name="Samuel B."/>
        </authorList>
    </citation>
    <scope>NUCLEOTIDE SEQUENCE [LARGE SCALE GENOMIC DNA]</scope>
    <source>
        <strain evidence="5 6">JUb102</strain>
    </source>
</reference>
<evidence type="ECO:0000259" key="4">
    <source>
        <dbReference type="Pfam" id="PF08545"/>
    </source>
</evidence>